<evidence type="ECO:0000256" key="2">
    <source>
        <dbReference type="ARBA" id="ARBA00022737"/>
    </source>
</evidence>
<evidence type="ECO:0000256" key="1">
    <source>
        <dbReference type="ARBA" id="ARBA00006643"/>
    </source>
</evidence>
<dbReference type="PANTHER" id="PTHR47926">
    <property type="entry name" value="PENTATRICOPEPTIDE REPEAT-CONTAINING PROTEIN"/>
    <property type="match status" value="1"/>
</dbReference>
<proteinExistence type="inferred from homology"/>
<dbReference type="PANTHER" id="PTHR47926:SF503">
    <property type="entry name" value="PENTATRICOPEPTIDE REPEAT-CONTAINING PROTEIN"/>
    <property type="match status" value="1"/>
</dbReference>
<reference evidence="5 6" key="1">
    <citation type="submission" date="2024-05" db="EMBL/GenBank/DDBJ databases">
        <title>Haplotype-resolved chromosome-level genome assembly of Huyou (Citrus changshanensis).</title>
        <authorList>
            <person name="Miao C."/>
            <person name="Chen W."/>
            <person name="Wu Y."/>
            <person name="Wang L."/>
            <person name="Zhao S."/>
            <person name="Grierson D."/>
            <person name="Xu C."/>
            <person name="Chen K."/>
        </authorList>
    </citation>
    <scope>NUCLEOTIDE SEQUENCE [LARGE SCALE GENOMIC DNA]</scope>
    <source>
        <strain evidence="5">01-14</strain>
        <tissue evidence="5">Leaf</tissue>
    </source>
</reference>
<dbReference type="EMBL" id="JBCGBO010000006">
    <property type="protein sequence ID" value="KAK9194129.1"/>
    <property type="molecule type" value="Genomic_DNA"/>
</dbReference>
<dbReference type="InterPro" id="IPR046960">
    <property type="entry name" value="PPR_At4g14850-like_plant"/>
</dbReference>
<comment type="similarity">
    <text evidence="1">Belongs to the PPR family. PCMP-H subfamily.</text>
</comment>
<evidence type="ECO:0000313" key="5">
    <source>
        <dbReference type="EMBL" id="KAK9194129.1"/>
    </source>
</evidence>
<keyword evidence="2" id="KW-0677">Repeat</keyword>
<feature type="repeat" description="PPR" evidence="3">
    <location>
        <begin position="333"/>
        <end position="367"/>
    </location>
</feature>
<sequence length="697" mass="78206">MTIKPSLNPHKATKQLRFQIPKTPPIAATSPWNTRLRELANQSLFTEALSLYRQMLCYGATPNAFTFPFALKSCTALWLPFAGSQLHCHVIKSGCELEPFVLTSLVSLYCKCRLVDNARKVFDESIKSTHLTVCYNALISGYVLNSLVSEAVSLFGKMREQGVEINSVTMLCLLPICVDPGYLWLGMCCHCICVKFGLDLDFSVGNCLMTMYVKCGSVDYGRKLFDQVPEKGLITWNAMISGYAQNGLATDVLELYREMKSLGVCPDAVTFVGVLSSCAHLGAHSVGLEVEQQIQANGFGSNPFLNNALINMYARCGNLKKARAIFDGMPRKTVVSWTAIIGGYGIHGHGEVAVQLFDEMLKSGIRPDGTAFVSVLSACSHAGLTDKGLEYFYAMKNKYGLQPGPEHYTCMVDLLGRAGQLNEALELIESMLVEPDGAVWGALLGACKIHKNVELAELAFGKVIKLEPMNTGYYVLLSNIYSEARNLDGIMRVRMMMRERRLKKDPGYSYVELKGRVHLFMVGERNHHQTVEIYRMLDKLENLVQEHDGTKRSDQKNSEEHLNDTEVHSEKLAIAFGIINTSPGTEIVVMKNLRICGDCHLFIKLVSKIVDRQFIVRDATRFHHFKSGFCSCKDYWELANVVKSPGAKHLRLKMLMCIKWIISRDKAAWKAALWPWHEEKWKMRRHVAATFPWCSNC</sequence>
<dbReference type="Pfam" id="PF01535">
    <property type="entry name" value="PPR"/>
    <property type="match status" value="3"/>
</dbReference>
<organism evidence="5 6">
    <name type="scientific">Citrus x changshan-huyou</name>
    <dbReference type="NCBI Taxonomy" id="2935761"/>
    <lineage>
        <taxon>Eukaryota</taxon>
        <taxon>Viridiplantae</taxon>
        <taxon>Streptophyta</taxon>
        <taxon>Embryophyta</taxon>
        <taxon>Tracheophyta</taxon>
        <taxon>Spermatophyta</taxon>
        <taxon>Magnoliopsida</taxon>
        <taxon>eudicotyledons</taxon>
        <taxon>Gunneridae</taxon>
        <taxon>Pentapetalae</taxon>
        <taxon>rosids</taxon>
        <taxon>malvids</taxon>
        <taxon>Sapindales</taxon>
        <taxon>Rutaceae</taxon>
        <taxon>Aurantioideae</taxon>
        <taxon>Citrus</taxon>
    </lineage>
</organism>
<dbReference type="InterPro" id="IPR002885">
    <property type="entry name" value="PPR_rpt"/>
</dbReference>
<dbReference type="PROSITE" id="PS51375">
    <property type="entry name" value="PPR"/>
    <property type="match status" value="4"/>
</dbReference>
<dbReference type="Gene3D" id="1.25.40.10">
    <property type="entry name" value="Tetratricopeptide repeat domain"/>
    <property type="match status" value="3"/>
</dbReference>
<protein>
    <recommendedName>
        <fullName evidence="4">DYW domain-containing protein</fullName>
    </recommendedName>
</protein>
<dbReference type="Pfam" id="PF14432">
    <property type="entry name" value="DYW_deaminase"/>
    <property type="match status" value="1"/>
</dbReference>
<dbReference type="NCBIfam" id="TIGR00756">
    <property type="entry name" value="PPR"/>
    <property type="match status" value="5"/>
</dbReference>
<dbReference type="Pfam" id="PF20431">
    <property type="entry name" value="E_motif"/>
    <property type="match status" value="1"/>
</dbReference>
<keyword evidence="6" id="KW-1185">Reference proteome</keyword>
<dbReference type="GO" id="GO:0009451">
    <property type="term" value="P:RNA modification"/>
    <property type="evidence" value="ECO:0007669"/>
    <property type="project" value="InterPro"/>
</dbReference>
<gene>
    <name evidence="5" type="ORF">WN944_004831</name>
</gene>
<dbReference type="FunFam" id="1.25.40.10:FF:000450">
    <property type="entry name" value="Putative pentatricopeptide repeat-containing protein"/>
    <property type="match status" value="1"/>
</dbReference>
<evidence type="ECO:0000259" key="4">
    <source>
        <dbReference type="Pfam" id="PF14432"/>
    </source>
</evidence>
<dbReference type="GO" id="GO:0003723">
    <property type="term" value="F:RNA binding"/>
    <property type="evidence" value="ECO:0007669"/>
    <property type="project" value="InterPro"/>
</dbReference>
<dbReference type="AlphaFoldDB" id="A0AAP0QJA7"/>
<name>A0AAP0QJA7_9ROSI</name>
<dbReference type="FunFam" id="1.25.40.10:FF:000090">
    <property type="entry name" value="Pentatricopeptide repeat-containing protein, chloroplastic"/>
    <property type="match status" value="1"/>
</dbReference>
<evidence type="ECO:0000313" key="6">
    <source>
        <dbReference type="Proteomes" id="UP001428341"/>
    </source>
</evidence>
<comment type="caution">
    <text evidence="5">The sequence shown here is derived from an EMBL/GenBank/DDBJ whole genome shotgun (WGS) entry which is preliminary data.</text>
</comment>
<feature type="repeat" description="PPR" evidence="3">
    <location>
        <begin position="131"/>
        <end position="165"/>
    </location>
</feature>
<dbReference type="Proteomes" id="UP001428341">
    <property type="component" value="Unassembled WGS sequence"/>
</dbReference>
<dbReference type="InterPro" id="IPR046848">
    <property type="entry name" value="E_motif"/>
</dbReference>
<dbReference type="FunFam" id="1.25.40.10:FF:000682">
    <property type="entry name" value="Pentatricopeptide repeat-containing protein At3g16610"/>
    <property type="match status" value="1"/>
</dbReference>
<dbReference type="InterPro" id="IPR011990">
    <property type="entry name" value="TPR-like_helical_dom_sf"/>
</dbReference>
<dbReference type="InterPro" id="IPR032867">
    <property type="entry name" value="DYW_dom"/>
</dbReference>
<feature type="repeat" description="PPR" evidence="3">
    <location>
        <begin position="232"/>
        <end position="266"/>
    </location>
</feature>
<dbReference type="Pfam" id="PF13041">
    <property type="entry name" value="PPR_2"/>
    <property type="match status" value="3"/>
</dbReference>
<feature type="repeat" description="PPR" evidence="3">
    <location>
        <begin position="302"/>
        <end position="332"/>
    </location>
</feature>
<dbReference type="GO" id="GO:0008270">
    <property type="term" value="F:zinc ion binding"/>
    <property type="evidence" value="ECO:0007669"/>
    <property type="project" value="InterPro"/>
</dbReference>
<evidence type="ECO:0000256" key="3">
    <source>
        <dbReference type="PROSITE-ProRule" id="PRU00708"/>
    </source>
</evidence>
<dbReference type="SUPFAM" id="SSF48452">
    <property type="entry name" value="TPR-like"/>
    <property type="match status" value="1"/>
</dbReference>
<feature type="domain" description="DYW" evidence="4">
    <location>
        <begin position="559"/>
        <end position="636"/>
    </location>
</feature>
<accession>A0AAP0QJA7</accession>